<dbReference type="PANTHER" id="PTHR30346:SF28">
    <property type="entry name" value="HTH-TYPE TRANSCRIPTIONAL REGULATOR CYNR"/>
    <property type="match status" value="1"/>
</dbReference>
<sequence>MDHRQLHSFVVLAEELHFGKAALRLNIAQPALSQHIKALEQELGLMLFLRNRRNVALTHEGAQLLVDARLAVSHYDKIRETARSLRAGYKGQLRMGYVGSSIIDPVLAMLISGYRKENPHVDIDIEEHDVNQQLTLLLNDQLDIALIRTPVPRLEQLDYLEVATRPLIAVLPHHHPLLNKQRIALADLANEPFLIQKDPPGVGLGWSALSSCLRAGFTPQKIQFTRDVSVAIGLVAIGMGVTLAPETQLSVMLPEVGYCHLDDPLATTTLALSWQSHLHNHAVRDFIDYARELLC</sequence>
<keyword evidence="4" id="KW-0804">Transcription</keyword>
<reference evidence="7" key="1">
    <citation type="submission" date="2023-07" db="EMBL/GenBank/DDBJ databases">
        <title>Genome mining of underrepresented organisms for secondary metabolites.</title>
        <authorList>
            <person name="D'Agostino P.M."/>
        </authorList>
    </citation>
    <scope>NUCLEOTIDE SEQUENCE [LARGE SCALE GENOMIC DNA]</scope>
    <source>
        <strain evidence="7">WS4403</strain>
    </source>
</reference>
<comment type="similarity">
    <text evidence="1">Belongs to the LysR transcriptional regulatory family.</text>
</comment>
<dbReference type="PRINTS" id="PR00039">
    <property type="entry name" value="HTHLYSR"/>
</dbReference>
<evidence type="ECO:0000256" key="2">
    <source>
        <dbReference type="ARBA" id="ARBA00023015"/>
    </source>
</evidence>
<dbReference type="Gene3D" id="1.10.10.10">
    <property type="entry name" value="Winged helix-like DNA-binding domain superfamily/Winged helix DNA-binding domain"/>
    <property type="match status" value="1"/>
</dbReference>
<comment type="caution">
    <text evidence="6">The sequence shown here is derived from an EMBL/GenBank/DDBJ whole genome shotgun (WGS) entry which is preliminary data.</text>
</comment>
<dbReference type="InterPro" id="IPR036390">
    <property type="entry name" value="WH_DNA-bd_sf"/>
</dbReference>
<dbReference type="PANTHER" id="PTHR30346">
    <property type="entry name" value="TRANSCRIPTIONAL DUAL REGULATOR HCAR-RELATED"/>
    <property type="match status" value="1"/>
</dbReference>
<keyword evidence="3 6" id="KW-0238">DNA-binding</keyword>
<dbReference type="Gene3D" id="3.40.190.10">
    <property type="entry name" value="Periplasmic binding protein-like II"/>
    <property type="match status" value="2"/>
</dbReference>
<evidence type="ECO:0000259" key="5">
    <source>
        <dbReference type="PROSITE" id="PS50931"/>
    </source>
</evidence>
<dbReference type="Proteomes" id="UP001195624">
    <property type="component" value="Unassembled WGS sequence"/>
</dbReference>
<evidence type="ECO:0000256" key="3">
    <source>
        <dbReference type="ARBA" id="ARBA00023125"/>
    </source>
</evidence>
<proteinExistence type="inferred from homology"/>
<keyword evidence="2" id="KW-0805">Transcription regulation</keyword>
<keyword evidence="7" id="KW-1185">Reference proteome</keyword>
<dbReference type="SUPFAM" id="SSF46785">
    <property type="entry name" value="Winged helix' DNA-binding domain"/>
    <property type="match status" value="1"/>
</dbReference>
<evidence type="ECO:0000256" key="1">
    <source>
        <dbReference type="ARBA" id="ARBA00009437"/>
    </source>
</evidence>
<protein>
    <submittedName>
        <fullName evidence="6">DNA-binding transcriptional LysR family regulator</fullName>
    </submittedName>
</protein>
<dbReference type="SUPFAM" id="SSF53850">
    <property type="entry name" value="Periplasmic binding protein-like II"/>
    <property type="match status" value="1"/>
</dbReference>
<dbReference type="PROSITE" id="PS50931">
    <property type="entry name" value="HTH_LYSR"/>
    <property type="match status" value="1"/>
</dbReference>
<dbReference type="RefSeq" id="WP_017800400.1">
    <property type="nucleotide sequence ID" value="NZ_JAGGMQ010000001.1"/>
</dbReference>
<evidence type="ECO:0000256" key="4">
    <source>
        <dbReference type="ARBA" id="ARBA00023163"/>
    </source>
</evidence>
<dbReference type="InterPro" id="IPR005119">
    <property type="entry name" value="LysR_subst-bd"/>
</dbReference>
<name>A0ABS4PCN6_9GAMM</name>
<dbReference type="Pfam" id="PF00126">
    <property type="entry name" value="HTH_1"/>
    <property type="match status" value="1"/>
</dbReference>
<evidence type="ECO:0000313" key="6">
    <source>
        <dbReference type="EMBL" id="MBP2169841.1"/>
    </source>
</evidence>
<evidence type="ECO:0000313" key="7">
    <source>
        <dbReference type="Proteomes" id="UP001195624"/>
    </source>
</evidence>
<dbReference type="Pfam" id="PF03466">
    <property type="entry name" value="LysR_substrate"/>
    <property type="match status" value="1"/>
</dbReference>
<dbReference type="GO" id="GO:0003677">
    <property type="term" value="F:DNA binding"/>
    <property type="evidence" value="ECO:0007669"/>
    <property type="project" value="UniProtKB-KW"/>
</dbReference>
<feature type="domain" description="HTH lysR-type" evidence="5">
    <location>
        <begin position="1"/>
        <end position="58"/>
    </location>
</feature>
<dbReference type="CDD" id="cd08414">
    <property type="entry name" value="PBP2_LTTR_aromatics_like"/>
    <property type="match status" value="1"/>
</dbReference>
<dbReference type="InterPro" id="IPR036388">
    <property type="entry name" value="WH-like_DNA-bd_sf"/>
</dbReference>
<dbReference type="InterPro" id="IPR000847">
    <property type="entry name" value="LysR_HTH_N"/>
</dbReference>
<accession>A0ABS4PCN6</accession>
<organism evidence="6 7">
    <name type="scientific">Winslowiella toletana</name>
    <dbReference type="NCBI Taxonomy" id="92490"/>
    <lineage>
        <taxon>Bacteria</taxon>
        <taxon>Pseudomonadati</taxon>
        <taxon>Pseudomonadota</taxon>
        <taxon>Gammaproteobacteria</taxon>
        <taxon>Enterobacterales</taxon>
        <taxon>Erwiniaceae</taxon>
        <taxon>Winslowiella</taxon>
    </lineage>
</organism>
<dbReference type="EMBL" id="JAGGMQ010000001">
    <property type="protein sequence ID" value="MBP2169841.1"/>
    <property type="molecule type" value="Genomic_DNA"/>
</dbReference>
<gene>
    <name evidence="6" type="ORF">J2125_003033</name>
</gene>